<dbReference type="Gene3D" id="3.30.420.270">
    <property type="match status" value="1"/>
</dbReference>
<keyword evidence="7" id="KW-0813">Transport</keyword>
<dbReference type="GO" id="GO:0005886">
    <property type="term" value="C:plasma membrane"/>
    <property type="evidence" value="ECO:0007669"/>
    <property type="project" value="UniProtKB-SubCell"/>
</dbReference>
<evidence type="ECO:0000313" key="10">
    <source>
        <dbReference type="Proteomes" id="UP000282818"/>
    </source>
</evidence>
<evidence type="ECO:0000256" key="7">
    <source>
        <dbReference type="RuleBase" id="RU003879"/>
    </source>
</evidence>
<keyword evidence="6 8" id="KW-0472">Membrane</keyword>
<keyword evidence="10" id="KW-1185">Reference proteome</keyword>
<dbReference type="Pfam" id="PF02472">
    <property type="entry name" value="ExbD"/>
    <property type="match status" value="1"/>
</dbReference>
<proteinExistence type="inferred from homology"/>
<evidence type="ECO:0000256" key="6">
    <source>
        <dbReference type="ARBA" id="ARBA00023136"/>
    </source>
</evidence>
<evidence type="ECO:0000256" key="8">
    <source>
        <dbReference type="SAM" id="Phobius"/>
    </source>
</evidence>
<feature type="transmembrane region" description="Helical" evidence="8">
    <location>
        <begin position="40"/>
        <end position="64"/>
    </location>
</feature>
<dbReference type="InterPro" id="IPR003400">
    <property type="entry name" value="ExbD"/>
</dbReference>
<reference evidence="9 10" key="1">
    <citation type="submission" date="2019-01" db="EMBL/GenBank/DDBJ databases">
        <authorList>
            <person name="Chen W.-M."/>
        </authorList>
    </citation>
    <scope>NUCLEOTIDE SEQUENCE [LARGE SCALE GENOMIC DNA]</scope>
    <source>
        <strain evidence="9 10">HPM-16</strain>
    </source>
</reference>
<comment type="subcellular location">
    <subcellularLocation>
        <location evidence="1">Cell membrane</location>
        <topology evidence="1">Single-pass membrane protein</topology>
    </subcellularLocation>
    <subcellularLocation>
        <location evidence="7">Cell membrane</location>
        <topology evidence="7">Single-pass type II membrane protein</topology>
    </subcellularLocation>
</comment>
<comment type="similarity">
    <text evidence="2 7">Belongs to the ExbD/TolR family.</text>
</comment>
<gene>
    <name evidence="9" type="ORF">EOE65_15735</name>
</gene>
<evidence type="ECO:0000256" key="2">
    <source>
        <dbReference type="ARBA" id="ARBA00005811"/>
    </source>
</evidence>
<dbReference type="PANTHER" id="PTHR30558">
    <property type="entry name" value="EXBD MEMBRANE COMPONENT OF PMF-DRIVEN MACROMOLECULE IMPORT SYSTEM"/>
    <property type="match status" value="1"/>
</dbReference>
<dbReference type="Proteomes" id="UP000282818">
    <property type="component" value="Unassembled WGS sequence"/>
</dbReference>
<keyword evidence="3" id="KW-1003">Cell membrane</keyword>
<dbReference type="PANTHER" id="PTHR30558:SF3">
    <property type="entry name" value="BIOPOLYMER TRANSPORT PROTEIN EXBD-RELATED"/>
    <property type="match status" value="1"/>
</dbReference>
<evidence type="ECO:0000256" key="4">
    <source>
        <dbReference type="ARBA" id="ARBA00022692"/>
    </source>
</evidence>
<sequence>MTGSCNKRQPWCLTTQSKRRSGSRRVSRVQYRSPVQQTAILNLTPLIDIVFLLLVFFMLTAHFVEEQVVDLALPTADTGDDLRAQQAHKITLTPSGAMFLDGEPIHANVLSHRLTALMQTKDTLVLQLAADKETPFEHIVQVLDVARALHIDNLEILTEQS</sequence>
<dbReference type="EMBL" id="SACQ01000008">
    <property type="protein sequence ID" value="RVU29618.1"/>
    <property type="molecule type" value="Genomic_DNA"/>
</dbReference>
<name>A0A437Q534_9GAMM</name>
<keyword evidence="7" id="KW-0653">Protein transport</keyword>
<protein>
    <submittedName>
        <fullName evidence="9">Biopolymer transporter ExbD</fullName>
    </submittedName>
</protein>
<evidence type="ECO:0000313" key="9">
    <source>
        <dbReference type="EMBL" id="RVU29618.1"/>
    </source>
</evidence>
<evidence type="ECO:0000256" key="3">
    <source>
        <dbReference type="ARBA" id="ARBA00022475"/>
    </source>
</evidence>
<dbReference type="GO" id="GO:0022857">
    <property type="term" value="F:transmembrane transporter activity"/>
    <property type="evidence" value="ECO:0007669"/>
    <property type="project" value="InterPro"/>
</dbReference>
<accession>A0A437Q534</accession>
<keyword evidence="4 7" id="KW-0812">Transmembrane</keyword>
<evidence type="ECO:0000256" key="5">
    <source>
        <dbReference type="ARBA" id="ARBA00022989"/>
    </source>
</evidence>
<evidence type="ECO:0000256" key="1">
    <source>
        <dbReference type="ARBA" id="ARBA00004162"/>
    </source>
</evidence>
<comment type="caution">
    <text evidence="9">The sequence shown here is derived from an EMBL/GenBank/DDBJ whole genome shotgun (WGS) entry which is preliminary data.</text>
</comment>
<keyword evidence="5 8" id="KW-1133">Transmembrane helix</keyword>
<dbReference type="AlphaFoldDB" id="A0A437Q534"/>
<organism evidence="9 10">
    <name type="scientific">Neptunomonas marina</name>
    <dbReference type="NCBI Taxonomy" id="1815562"/>
    <lineage>
        <taxon>Bacteria</taxon>
        <taxon>Pseudomonadati</taxon>
        <taxon>Pseudomonadota</taxon>
        <taxon>Gammaproteobacteria</taxon>
        <taxon>Oceanospirillales</taxon>
        <taxon>Oceanospirillaceae</taxon>
        <taxon>Neptunomonas</taxon>
    </lineage>
</organism>
<dbReference type="GO" id="GO:0015031">
    <property type="term" value="P:protein transport"/>
    <property type="evidence" value="ECO:0007669"/>
    <property type="project" value="UniProtKB-KW"/>
</dbReference>